<feature type="transmembrane region" description="Helical" evidence="11">
    <location>
        <begin position="124"/>
        <end position="148"/>
    </location>
</feature>
<feature type="transmembrane region" description="Helical" evidence="11">
    <location>
        <begin position="192"/>
        <end position="214"/>
    </location>
</feature>
<keyword evidence="14" id="KW-1185">Reference proteome</keyword>
<dbReference type="Proteomes" id="UP000030651">
    <property type="component" value="Unassembled WGS sequence"/>
</dbReference>
<dbReference type="NCBIfam" id="TIGR00879">
    <property type="entry name" value="SP"/>
    <property type="match status" value="1"/>
</dbReference>
<dbReference type="InParanoid" id="W3WZ90"/>
<evidence type="ECO:0000256" key="4">
    <source>
        <dbReference type="ARBA" id="ARBA00022692"/>
    </source>
</evidence>
<dbReference type="AlphaFoldDB" id="W3WZ90"/>
<keyword evidence="7 11" id="KW-0472">Membrane</keyword>
<feature type="transmembrane region" description="Helical" evidence="11">
    <location>
        <begin position="286"/>
        <end position="304"/>
    </location>
</feature>
<dbReference type="GO" id="GO:0016020">
    <property type="term" value="C:membrane"/>
    <property type="evidence" value="ECO:0007669"/>
    <property type="project" value="UniProtKB-SubCell"/>
</dbReference>
<sequence length="527" mass="56968">MRASRLNQSLSTPAPKEVHNFRIYILALISSMGAVLFGYDLGFIGTALELESFKKDFGILNLSKSEKSAFAANVVSLLQAGCIIGSLGAGPLSDRFGRRVTLGITALFYNVGSAIQTGSHGSEAMLLAGRAIGGVGVGAASMIVPLYVAEASPPHIRGALVGIYEIGVSGGTLVGFWINYGLSTNLPATSAQWIISFAVQLIPGVFLMLGLPFIPESPRWLARNSGQEACVRVLQRLRNLPPDHPFLREEVDGILRQLEVERQVECNTGRFGVIKEVLRPGNRQRLAIGSLMFIFMQMAGSNAINYYSPAIFNSIGLTGSNTALFATGIYGLVRFIAVIIAMIFVVDRFGRTTTLMVGSGIMACAMWFIGAYIKVASPSATANTAKHIDGGGYAAVVMIYIYAIGWCFSWAGIPWIYASEIFPLRIRSPCVAICVTIHWVMNFVIARSVPYMISNIKFGTYFLFAACMTIAIPWVFFFVPETKGLTLEEMDCLFAIASDTVLTEGKADKDKATSNEIEDAGRASTQV</sequence>
<feature type="transmembrane region" description="Helical" evidence="11">
    <location>
        <begin position="68"/>
        <end position="88"/>
    </location>
</feature>
<feature type="transmembrane region" description="Helical" evidence="11">
    <location>
        <begin position="324"/>
        <end position="346"/>
    </location>
</feature>
<feature type="transmembrane region" description="Helical" evidence="11">
    <location>
        <begin position="21"/>
        <end position="48"/>
    </location>
</feature>
<feature type="transmembrane region" description="Helical" evidence="11">
    <location>
        <begin position="461"/>
        <end position="480"/>
    </location>
</feature>
<dbReference type="PROSITE" id="PS00216">
    <property type="entry name" value="SUGAR_TRANSPORT_1"/>
    <property type="match status" value="1"/>
</dbReference>
<dbReference type="InterPro" id="IPR003663">
    <property type="entry name" value="Sugar/inositol_transpt"/>
</dbReference>
<dbReference type="HOGENOM" id="CLU_001265_30_12_1"/>
<dbReference type="KEGG" id="pfy:PFICI_10504"/>
<dbReference type="PROSITE" id="PS50850">
    <property type="entry name" value="MFS"/>
    <property type="match status" value="1"/>
</dbReference>
<keyword evidence="4 11" id="KW-0812">Transmembrane</keyword>
<evidence type="ECO:0000259" key="12">
    <source>
        <dbReference type="PROSITE" id="PS50850"/>
    </source>
</evidence>
<feature type="transmembrane region" description="Helical" evidence="11">
    <location>
        <begin position="393"/>
        <end position="418"/>
    </location>
</feature>
<dbReference type="OrthoDB" id="508119at2759"/>
<feature type="transmembrane region" description="Helical" evidence="11">
    <location>
        <begin position="160"/>
        <end position="180"/>
    </location>
</feature>
<dbReference type="InterPro" id="IPR050360">
    <property type="entry name" value="MFS_Sugar_Transporters"/>
</dbReference>
<comment type="similarity">
    <text evidence="2 10">Belongs to the major facilitator superfamily. Sugar transporter (TC 2.A.1.1) family.</text>
</comment>
<feature type="transmembrane region" description="Helical" evidence="11">
    <location>
        <begin position="353"/>
        <end position="373"/>
    </location>
</feature>
<dbReference type="SUPFAM" id="SSF103473">
    <property type="entry name" value="MFS general substrate transporter"/>
    <property type="match status" value="1"/>
</dbReference>
<dbReference type="FunFam" id="1.20.1250.20:FF:000026">
    <property type="entry name" value="MFS quinate transporter QutD"/>
    <property type="match status" value="1"/>
</dbReference>
<evidence type="ECO:0000256" key="7">
    <source>
        <dbReference type="ARBA" id="ARBA00023136"/>
    </source>
</evidence>
<dbReference type="RefSeq" id="XP_007837276.1">
    <property type="nucleotide sequence ID" value="XM_007839085.1"/>
</dbReference>
<organism evidence="13 14">
    <name type="scientific">Pestalotiopsis fici (strain W106-1 / CGMCC3.15140)</name>
    <dbReference type="NCBI Taxonomy" id="1229662"/>
    <lineage>
        <taxon>Eukaryota</taxon>
        <taxon>Fungi</taxon>
        <taxon>Dikarya</taxon>
        <taxon>Ascomycota</taxon>
        <taxon>Pezizomycotina</taxon>
        <taxon>Sordariomycetes</taxon>
        <taxon>Xylariomycetidae</taxon>
        <taxon>Amphisphaeriales</taxon>
        <taxon>Sporocadaceae</taxon>
        <taxon>Pestalotiopsis</taxon>
    </lineage>
</organism>
<keyword evidence="5" id="KW-0672">Quinate metabolism</keyword>
<keyword evidence="8" id="KW-0325">Glycoprotein</keyword>
<proteinExistence type="inferred from homology"/>
<feature type="domain" description="Major facilitator superfamily (MFS) profile" evidence="12">
    <location>
        <begin position="26"/>
        <end position="483"/>
    </location>
</feature>
<dbReference type="InterPro" id="IPR005828">
    <property type="entry name" value="MFS_sugar_transport-like"/>
</dbReference>
<dbReference type="InterPro" id="IPR036259">
    <property type="entry name" value="MFS_trans_sf"/>
</dbReference>
<evidence type="ECO:0000256" key="8">
    <source>
        <dbReference type="ARBA" id="ARBA00023180"/>
    </source>
</evidence>
<evidence type="ECO:0000256" key="3">
    <source>
        <dbReference type="ARBA" id="ARBA00022448"/>
    </source>
</evidence>
<name>W3WZ90_PESFW</name>
<dbReference type="PROSITE" id="PS00217">
    <property type="entry name" value="SUGAR_TRANSPORT_2"/>
    <property type="match status" value="1"/>
</dbReference>
<dbReference type="InterPro" id="IPR020846">
    <property type="entry name" value="MFS_dom"/>
</dbReference>
<evidence type="ECO:0000256" key="11">
    <source>
        <dbReference type="SAM" id="Phobius"/>
    </source>
</evidence>
<dbReference type="OMA" id="ICTATHW"/>
<comment type="subcellular location">
    <subcellularLocation>
        <location evidence="1">Membrane</location>
        <topology evidence="1">Multi-pass membrane protein</topology>
    </subcellularLocation>
</comment>
<evidence type="ECO:0000313" key="13">
    <source>
        <dbReference type="EMBL" id="ETS78442.1"/>
    </source>
</evidence>
<feature type="transmembrane region" description="Helical" evidence="11">
    <location>
        <begin position="430"/>
        <end position="449"/>
    </location>
</feature>
<feature type="transmembrane region" description="Helical" evidence="11">
    <location>
        <begin position="100"/>
        <end position="118"/>
    </location>
</feature>
<dbReference type="GeneID" id="19275517"/>
<dbReference type="PANTHER" id="PTHR48022:SF34">
    <property type="entry name" value="MAJOR FACILITATOR SUPERFAMILY (MFS) PROFILE DOMAIN-CONTAINING PROTEIN-RELATED"/>
    <property type="match status" value="1"/>
</dbReference>
<evidence type="ECO:0000256" key="10">
    <source>
        <dbReference type="RuleBase" id="RU003346"/>
    </source>
</evidence>
<keyword evidence="3 10" id="KW-0813">Transport</keyword>
<dbReference type="EMBL" id="KI912115">
    <property type="protein sequence ID" value="ETS78442.1"/>
    <property type="molecule type" value="Genomic_DNA"/>
</dbReference>
<dbReference type="eggNOG" id="KOG0254">
    <property type="taxonomic scope" value="Eukaryota"/>
</dbReference>
<dbReference type="Gene3D" id="1.20.1250.20">
    <property type="entry name" value="MFS general substrate transporter like domains"/>
    <property type="match status" value="1"/>
</dbReference>
<evidence type="ECO:0000256" key="1">
    <source>
        <dbReference type="ARBA" id="ARBA00004141"/>
    </source>
</evidence>
<reference evidence="14" key="1">
    <citation type="journal article" date="2015" name="BMC Genomics">
        <title>Genomic and transcriptomic analysis of the endophytic fungus Pestalotiopsis fici reveals its lifestyle and high potential for synthesis of natural products.</title>
        <authorList>
            <person name="Wang X."/>
            <person name="Zhang X."/>
            <person name="Liu L."/>
            <person name="Xiang M."/>
            <person name="Wang W."/>
            <person name="Sun X."/>
            <person name="Che Y."/>
            <person name="Guo L."/>
            <person name="Liu G."/>
            <person name="Guo L."/>
            <person name="Wang C."/>
            <person name="Yin W.B."/>
            <person name="Stadler M."/>
            <person name="Zhang X."/>
            <person name="Liu X."/>
        </authorList>
    </citation>
    <scope>NUCLEOTIDE SEQUENCE [LARGE SCALE GENOMIC DNA]</scope>
    <source>
        <strain evidence="14">W106-1 / CGMCC3.15140</strain>
    </source>
</reference>
<evidence type="ECO:0000256" key="9">
    <source>
        <dbReference type="ARBA" id="ARBA00043213"/>
    </source>
</evidence>
<dbReference type="PANTHER" id="PTHR48022">
    <property type="entry name" value="PLASTIDIC GLUCOSE TRANSPORTER 4"/>
    <property type="match status" value="1"/>
</dbReference>
<evidence type="ECO:0000256" key="5">
    <source>
        <dbReference type="ARBA" id="ARBA00022911"/>
    </source>
</evidence>
<accession>W3WZ90</accession>
<evidence type="ECO:0000256" key="2">
    <source>
        <dbReference type="ARBA" id="ARBA00010992"/>
    </source>
</evidence>
<dbReference type="GO" id="GO:0005351">
    <property type="term" value="F:carbohydrate:proton symporter activity"/>
    <property type="evidence" value="ECO:0007669"/>
    <property type="project" value="TreeGrafter"/>
</dbReference>
<evidence type="ECO:0000313" key="14">
    <source>
        <dbReference type="Proteomes" id="UP000030651"/>
    </source>
</evidence>
<gene>
    <name evidence="13" type="ORF">PFICI_10504</name>
</gene>
<dbReference type="InterPro" id="IPR005829">
    <property type="entry name" value="Sugar_transporter_CS"/>
</dbReference>
<evidence type="ECO:0000256" key="6">
    <source>
        <dbReference type="ARBA" id="ARBA00022989"/>
    </source>
</evidence>
<dbReference type="PRINTS" id="PR00171">
    <property type="entry name" value="SUGRTRNSPORT"/>
</dbReference>
<dbReference type="Pfam" id="PF00083">
    <property type="entry name" value="Sugar_tr"/>
    <property type="match status" value="1"/>
</dbReference>
<protein>
    <recommendedName>
        <fullName evidence="9">Quinate transporter</fullName>
    </recommendedName>
</protein>
<keyword evidence="6 11" id="KW-1133">Transmembrane helix</keyword>